<feature type="domain" description="Type IV methyl-directed restriction enzyme EcoKMcrB subunit DNA-binding" evidence="1">
    <location>
        <begin position="61"/>
        <end position="193"/>
    </location>
</feature>
<organism evidence="2 3">
    <name type="scientific">Streptomyces hawaiiensis</name>
    <dbReference type="NCBI Taxonomy" id="67305"/>
    <lineage>
        <taxon>Bacteria</taxon>
        <taxon>Bacillati</taxon>
        <taxon>Actinomycetota</taxon>
        <taxon>Actinomycetes</taxon>
        <taxon>Kitasatosporales</taxon>
        <taxon>Streptomycetaceae</taxon>
        <taxon>Streptomyces</taxon>
    </lineage>
</organism>
<sequence>MSIYLAAQLIVASYVLSVHLRDLLIRIAKTYNPKAGTASGVSAQDLLRDVERMSDLPLPHGFVASGYGGKGSASSTPWIGVFGTSINMQAQEGLYLAYIFDSTLASVTLTLQQGVTKLSDEYPKLGDRLRELKRRARHLRAGMEPELAAHWAHTPAFRSKLERPRAYEAASVAARRYEIACMPAEEVLAEDLHVASLLLRDAAAGHRVWLQQPSENEPIAYEGESHHHLSADDPLDGFRPNDSSDYYVHIKGGHRRRERRHEELIKDFGLHVVTCGYQPITQGMYPRDLVLRRPAVDQRRSWLVEGKAVKRGNATQAVREAVGQLYEYSYYWHEKRSEPKPHLVALFTEGIGHYAEYLEEHGIASIWRTEGGVWVGSPTAVSWDLAVGA</sequence>
<dbReference type="KEGG" id="shaw:CEB94_15665"/>
<dbReference type="InterPro" id="IPR021961">
    <property type="entry name" value="McrB_DNA-bd"/>
</dbReference>
<gene>
    <name evidence="2" type="ORF">CEB94_15665</name>
</gene>
<accession>A0A6G5REZ0</accession>
<name>A0A6G5REZ0_9ACTN</name>
<dbReference type="Pfam" id="PF12102">
    <property type="entry name" value="MrcB_N"/>
    <property type="match status" value="1"/>
</dbReference>
<evidence type="ECO:0000313" key="3">
    <source>
        <dbReference type="Proteomes" id="UP000495940"/>
    </source>
</evidence>
<dbReference type="Proteomes" id="UP000495940">
    <property type="component" value="Chromosome"/>
</dbReference>
<protein>
    <recommendedName>
        <fullName evidence="1">Type IV methyl-directed restriction enzyme EcoKMcrB subunit DNA-binding domain-containing protein</fullName>
    </recommendedName>
</protein>
<dbReference type="RefSeq" id="WP_175432786.1">
    <property type="nucleotide sequence ID" value="NZ_CP021978.1"/>
</dbReference>
<evidence type="ECO:0000313" key="2">
    <source>
        <dbReference type="EMBL" id="QCD56142.1"/>
    </source>
</evidence>
<keyword evidence="3" id="KW-1185">Reference proteome</keyword>
<evidence type="ECO:0000259" key="1">
    <source>
        <dbReference type="Pfam" id="PF12102"/>
    </source>
</evidence>
<dbReference type="AlphaFoldDB" id="A0A6G5REZ0"/>
<dbReference type="Gene3D" id="3.30.920.90">
    <property type="match status" value="1"/>
</dbReference>
<dbReference type="EMBL" id="CP021978">
    <property type="protein sequence ID" value="QCD56142.1"/>
    <property type="molecule type" value="Genomic_DNA"/>
</dbReference>
<proteinExistence type="predicted"/>
<reference evidence="2 3" key="1">
    <citation type="submission" date="2017-06" db="EMBL/GenBank/DDBJ databases">
        <title>Complete Genome Sequence of Streptomyces hawaiiensis NRRL 15010 and insights into acyldepsipeptides biosynthesis.</title>
        <authorList>
            <person name="Mariita R.M."/>
            <person name="Sello J.K."/>
        </authorList>
    </citation>
    <scope>NUCLEOTIDE SEQUENCE [LARGE SCALE GENOMIC DNA]</scope>
    <source>
        <strain evidence="2 3">ATCC 12236</strain>
    </source>
</reference>